<dbReference type="SUPFAM" id="SSF53383">
    <property type="entry name" value="PLP-dependent transferases"/>
    <property type="match status" value="1"/>
</dbReference>
<keyword evidence="5" id="KW-0663">Pyridoxal phosphate</keyword>
<evidence type="ECO:0000259" key="8">
    <source>
        <dbReference type="Pfam" id="PF00155"/>
    </source>
</evidence>
<dbReference type="CDD" id="cd00609">
    <property type="entry name" value="AAT_like"/>
    <property type="match status" value="1"/>
</dbReference>
<dbReference type="InterPro" id="IPR050596">
    <property type="entry name" value="AspAT/PAT-like"/>
</dbReference>
<accession>A0ABY8AVB4</accession>
<name>A0ABY8AVB4_9GAMM</name>
<evidence type="ECO:0000256" key="7">
    <source>
        <dbReference type="SAM" id="MobiDB-lite"/>
    </source>
</evidence>
<dbReference type="EMBL" id="CP119078">
    <property type="protein sequence ID" value="WED43689.1"/>
    <property type="molecule type" value="Genomic_DNA"/>
</dbReference>
<keyword evidence="6" id="KW-0175">Coiled coil</keyword>
<dbReference type="GO" id="GO:0008483">
    <property type="term" value="F:transaminase activity"/>
    <property type="evidence" value="ECO:0007669"/>
    <property type="project" value="UniProtKB-KW"/>
</dbReference>
<evidence type="ECO:0000313" key="10">
    <source>
        <dbReference type="Proteomes" id="UP001222087"/>
    </source>
</evidence>
<keyword evidence="4" id="KW-0808">Transferase</keyword>
<evidence type="ECO:0000313" key="9">
    <source>
        <dbReference type="EMBL" id="WED43689.1"/>
    </source>
</evidence>
<gene>
    <name evidence="9" type="ORF">PXX05_02620</name>
</gene>
<evidence type="ECO:0000256" key="4">
    <source>
        <dbReference type="ARBA" id="ARBA00022679"/>
    </source>
</evidence>
<feature type="coiled-coil region" evidence="6">
    <location>
        <begin position="428"/>
        <end position="455"/>
    </location>
</feature>
<dbReference type="Proteomes" id="UP001222087">
    <property type="component" value="Chromosome"/>
</dbReference>
<protein>
    <submittedName>
        <fullName evidence="9">Pyridoxal phosphate-dependent aminotransferase</fullName>
    </submittedName>
</protein>
<evidence type="ECO:0000256" key="2">
    <source>
        <dbReference type="ARBA" id="ARBA00007441"/>
    </source>
</evidence>
<dbReference type="InterPro" id="IPR004839">
    <property type="entry name" value="Aminotransferase_I/II_large"/>
</dbReference>
<feature type="compositionally biased region" description="Basic and acidic residues" evidence="7">
    <location>
        <begin position="533"/>
        <end position="546"/>
    </location>
</feature>
<sequence>MFTPEGQLADKIDKIMLLAMWTKTLHTEKTLAVNALNELRKIIFAGMGQPTYPVNMHTINHYLHYWQTIEKLVLKAQENLEQIQESAAIDYGHPQGDENARKIMATAMSSWYESEIKPDHILFLTGGAGGLRVVFETLHELYKNTPKYRIITPFPYYSLYADYEAHRLHPINVMNEPGYKLTAEALERSISEAYELAKIDQGKPKAVLICNPNNPLGTVISEDELIKIAQVLKKYPDLHVIIDEAYAEMAYEKAPSLLKIAPYLKDRMLVMRSGTKGLSVAGERLAVLMAFDKVMMSKLVTKNISLTGHAPISAQKAYAETMKNLSNEDLAALKKFYKKKVDYVAERLNTMGAGMPDPNYKVEGAFYVLADFSDMLGLSLPEQAKRALGKTGEIKTDEELAYALLFEDDLMIAPLSYFGMPGDKGFMRITCSRNLDELKELMDRLENRLLVARKVKKKNLEDMIAQLSLEFTTSKTTQFTQRLDVMKGDKENCITLKKHNMILKDLLSEMQRALKQKKLDEQEKAPPTLQSFFKEESQHKREDFNQQREIDREWSEFIATMFSESCETKTLFLNLPEAERNKFIPWQKHLEDLDKAKRQELS</sequence>
<dbReference type="RefSeq" id="WP_275089500.1">
    <property type="nucleotide sequence ID" value="NZ_CP119078.1"/>
</dbReference>
<evidence type="ECO:0000256" key="5">
    <source>
        <dbReference type="ARBA" id="ARBA00022898"/>
    </source>
</evidence>
<dbReference type="Gene3D" id="3.40.640.10">
    <property type="entry name" value="Type I PLP-dependent aspartate aminotransferase-like (Major domain)"/>
    <property type="match status" value="1"/>
</dbReference>
<dbReference type="InterPro" id="IPR015424">
    <property type="entry name" value="PyrdxlP-dep_Trfase"/>
</dbReference>
<proteinExistence type="inferred from homology"/>
<keyword evidence="10" id="KW-1185">Reference proteome</keyword>
<organism evidence="9 10">
    <name type="scientific">Legionella cardiaca</name>
    <dbReference type="NCBI Taxonomy" id="1071983"/>
    <lineage>
        <taxon>Bacteria</taxon>
        <taxon>Pseudomonadati</taxon>
        <taxon>Pseudomonadota</taxon>
        <taxon>Gammaproteobacteria</taxon>
        <taxon>Legionellales</taxon>
        <taxon>Legionellaceae</taxon>
        <taxon>Legionella</taxon>
    </lineage>
</organism>
<evidence type="ECO:0000256" key="1">
    <source>
        <dbReference type="ARBA" id="ARBA00001933"/>
    </source>
</evidence>
<comment type="cofactor">
    <cofactor evidence="1">
        <name>pyridoxal 5'-phosphate</name>
        <dbReference type="ChEBI" id="CHEBI:597326"/>
    </cofactor>
</comment>
<dbReference type="InterPro" id="IPR015421">
    <property type="entry name" value="PyrdxlP-dep_Trfase_major"/>
</dbReference>
<dbReference type="InterPro" id="IPR015422">
    <property type="entry name" value="PyrdxlP-dep_Trfase_small"/>
</dbReference>
<feature type="domain" description="Aminotransferase class I/classII large" evidence="8">
    <location>
        <begin position="59"/>
        <end position="445"/>
    </location>
</feature>
<comment type="similarity">
    <text evidence="2">Belongs to the class-I pyridoxal-phosphate-dependent aminotransferase family.</text>
</comment>
<dbReference type="PANTHER" id="PTHR46383:SF1">
    <property type="entry name" value="ASPARTATE AMINOTRANSFERASE"/>
    <property type="match status" value="1"/>
</dbReference>
<evidence type="ECO:0000256" key="6">
    <source>
        <dbReference type="SAM" id="Coils"/>
    </source>
</evidence>
<reference evidence="9 10" key="1">
    <citation type="submission" date="2023-02" db="EMBL/GenBank/DDBJ databases">
        <title>Genome Sequence of L. cardiaca H63T.</title>
        <authorList>
            <person name="Lopez A.E."/>
            <person name="Cianciotto N.P."/>
        </authorList>
    </citation>
    <scope>NUCLEOTIDE SEQUENCE [LARGE SCALE GENOMIC DNA]</scope>
    <source>
        <strain evidence="9 10">H63</strain>
    </source>
</reference>
<dbReference type="Pfam" id="PF00155">
    <property type="entry name" value="Aminotran_1_2"/>
    <property type="match status" value="1"/>
</dbReference>
<dbReference type="PANTHER" id="PTHR46383">
    <property type="entry name" value="ASPARTATE AMINOTRANSFERASE"/>
    <property type="match status" value="1"/>
</dbReference>
<evidence type="ECO:0000256" key="3">
    <source>
        <dbReference type="ARBA" id="ARBA00022576"/>
    </source>
</evidence>
<dbReference type="Gene3D" id="3.90.1150.10">
    <property type="entry name" value="Aspartate Aminotransferase, domain 1"/>
    <property type="match status" value="1"/>
</dbReference>
<feature type="region of interest" description="Disordered" evidence="7">
    <location>
        <begin position="517"/>
        <end position="546"/>
    </location>
</feature>
<keyword evidence="3 9" id="KW-0032">Aminotransferase</keyword>